<evidence type="ECO:0000313" key="4">
    <source>
        <dbReference type="Proteomes" id="UP000371041"/>
    </source>
</evidence>
<dbReference type="AlphaFoldDB" id="A0A5Q3Q890"/>
<evidence type="ECO:0000259" key="2">
    <source>
        <dbReference type="Pfam" id="PF14016"/>
    </source>
</evidence>
<dbReference type="PROSITE" id="PS51257">
    <property type="entry name" value="PROKAR_LIPOPROTEIN"/>
    <property type="match status" value="1"/>
</dbReference>
<dbReference type="Pfam" id="PF14016">
    <property type="entry name" value="DUF4232"/>
    <property type="match status" value="1"/>
</dbReference>
<accession>A0A5Q3Q890</accession>
<proteinExistence type="predicted"/>
<sequence>MPQQYRGEFGSRVVTGLVVLGLSASVASCGTVLPQAAPQQPAPPPAPATVTVTEPAEQETSEPRQQDSEDEKSTQENETGSAEDPCAGEDVEATLNPSRRGDLGTENRTVVTVTNTSSDPCTVDGFPAVKLTDESGGPLPTDRRRSMESYSPIVLTPGAGADSYLSWEVQTSPCSDANGLQVTLPGSEDVVELNWKLGAVCSNGLLDVGPFVEHR</sequence>
<dbReference type="EMBL" id="CP045929">
    <property type="protein sequence ID" value="QGK70778.1"/>
    <property type="molecule type" value="Genomic_DNA"/>
</dbReference>
<gene>
    <name evidence="3" type="ORF">GIY23_15760</name>
</gene>
<name>A0A5Q3Q890_9PSEU</name>
<dbReference type="Proteomes" id="UP000371041">
    <property type="component" value="Chromosome"/>
</dbReference>
<dbReference type="RefSeq" id="WP_154077357.1">
    <property type="nucleotide sequence ID" value="NZ_CP045929.1"/>
</dbReference>
<dbReference type="InterPro" id="IPR025326">
    <property type="entry name" value="DUF4232"/>
</dbReference>
<reference evidence="4" key="1">
    <citation type="submission" date="2019-11" db="EMBL/GenBank/DDBJ databases">
        <title>The complete genome sequence of Saccharopolyspora sp. E2A.</title>
        <authorList>
            <person name="Zhang G."/>
        </authorList>
    </citation>
    <scope>NUCLEOTIDE SEQUENCE [LARGE SCALE GENOMIC DNA]</scope>
    <source>
        <strain evidence="4">E2A</strain>
    </source>
</reference>
<evidence type="ECO:0000256" key="1">
    <source>
        <dbReference type="SAM" id="MobiDB-lite"/>
    </source>
</evidence>
<feature type="region of interest" description="Disordered" evidence="1">
    <location>
        <begin position="34"/>
        <end position="105"/>
    </location>
</feature>
<feature type="region of interest" description="Disordered" evidence="1">
    <location>
        <begin position="124"/>
        <end position="145"/>
    </location>
</feature>
<feature type="compositionally biased region" description="Basic and acidic residues" evidence="1">
    <location>
        <begin position="61"/>
        <end position="75"/>
    </location>
</feature>
<dbReference type="KEGG" id="sace:GIY23_15760"/>
<keyword evidence="4" id="KW-1185">Reference proteome</keyword>
<organism evidence="3 4">
    <name type="scientific">Allosaccharopolyspora coralli</name>
    <dbReference type="NCBI Taxonomy" id="2665642"/>
    <lineage>
        <taxon>Bacteria</taxon>
        <taxon>Bacillati</taxon>
        <taxon>Actinomycetota</taxon>
        <taxon>Actinomycetes</taxon>
        <taxon>Pseudonocardiales</taxon>
        <taxon>Pseudonocardiaceae</taxon>
        <taxon>Allosaccharopolyspora</taxon>
    </lineage>
</organism>
<feature type="domain" description="DUF4232" evidence="2">
    <location>
        <begin position="86"/>
        <end position="211"/>
    </location>
</feature>
<protein>
    <submittedName>
        <fullName evidence="3">DUF4232 domain-containing protein</fullName>
    </submittedName>
</protein>
<evidence type="ECO:0000313" key="3">
    <source>
        <dbReference type="EMBL" id="QGK70778.1"/>
    </source>
</evidence>